<dbReference type="SMART" id="SM00343">
    <property type="entry name" value="ZnF_C2HC"/>
    <property type="match status" value="1"/>
</dbReference>
<dbReference type="InterPro" id="IPR001878">
    <property type="entry name" value="Znf_CCHC"/>
</dbReference>
<dbReference type="InterPro" id="IPR033489">
    <property type="entry name" value="RBBP6"/>
</dbReference>
<dbReference type="InterPro" id="IPR003613">
    <property type="entry name" value="Ubox_domain"/>
</dbReference>
<feature type="compositionally biased region" description="Basic and acidic residues" evidence="7">
    <location>
        <begin position="421"/>
        <end position="435"/>
    </location>
</feature>
<evidence type="ECO:0000259" key="9">
    <source>
        <dbReference type="PROSITE" id="PS50158"/>
    </source>
</evidence>
<dbReference type="PROSITE" id="PS50089">
    <property type="entry name" value="ZF_RING_2"/>
    <property type="match status" value="1"/>
</dbReference>
<feature type="compositionally biased region" description="Basic and acidic residues" evidence="7">
    <location>
        <begin position="999"/>
        <end position="1036"/>
    </location>
</feature>
<organism evidence="12 13">
    <name type="scientific">Perca flavescens</name>
    <name type="common">American yellow perch</name>
    <name type="synonym">Morone flavescens</name>
    <dbReference type="NCBI Taxonomy" id="8167"/>
    <lineage>
        <taxon>Eukaryota</taxon>
        <taxon>Metazoa</taxon>
        <taxon>Chordata</taxon>
        <taxon>Craniata</taxon>
        <taxon>Vertebrata</taxon>
        <taxon>Euteleostomi</taxon>
        <taxon>Actinopterygii</taxon>
        <taxon>Neopterygii</taxon>
        <taxon>Teleostei</taxon>
        <taxon>Neoteleostei</taxon>
        <taxon>Acanthomorphata</taxon>
        <taxon>Eupercaria</taxon>
        <taxon>Perciformes</taxon>
        <taxon>Percoidei</taxon>
        <taxon>Percidae</taxon>
        <taxon>Percinae</taxon>
        <taxon>Perca</taxon>
    </lineage>
</organism>
<evidence type="ECO:0000256" key="3">
    <source>
        <dbReference type="ARBA" id="ARBA00022771"/>
    </source>
</evidence>
<evidence type="ECO:0000256" key="1">
    <source>
        <dbReference type="ARBA" id="ARBA00004123"/>
    </source>
</evidence>
<dbReference type="Pfam" id="PF00098">
    <property type="entry name" value="zf-CCHC"/>
    <property type="match status" value="1"/>
</dbReference>
<feature type="region of interest" description="Disordered" evidence="7">
    <location>
        <begin position="328"/>
        <end position="455"/>
    </location>
</feature>
<evidence type="ECO:0000259" key="10">
    <source>
        <dbReference type="PROSITE" id="PS51282"/>
    </source>
</evidence>
<protein>
    <recommendedName>
        <fullName evidence="14">E3 ubiquitin-protein ligase RBBP6</fullName>
    </recommendedName>
</protein>
<dbReference type="Gene3D" id="3.30.40.10">
    <property type="entry name" value="Zinc/RING finger domain, C3HC4 (zinc finger)"/>
    <property type="match status" value="1"/>
</dbReference>
<feature type="compositionally biased region" description="Basic and acidic residues" evidence="7">
    <location>
        <begin position="1398"/>
        <end position="1417"/>
    </location>
</feature>
<dbReference type="SUPFAM" id="SSF57756">
    <property type="entry name" value="Retrovirus zinc finger-like domains"/>
    <property type="match status" value="1"/>
</dbReference>
<keyword evidence="3 6" id="KW-0863">Zinc-finger</keyword>
<dbReference type="PROSITE" id="PS51282">
    <property type="entry name" value="DWNN"/>
    <property type="match status" value="1"/>
</dbReference>
<feature type="compositionally biased region" description="Basic residues" evidence="7">
    <location>
        <begin position="589"/>
        <end position="599"/>
    </location>
</feature>
<sequence>MTHIHYKFSSKLSYDTVVFDGPHVTLRDLKRQIMGREKLRAGDCDLQITNAQNKEEYTDDESSIPKGSSVIVRRIPIIGGKSGSSKTRNVERSDVQHHAFGAYKAMDDQNSSRAVPFFSKMQNLADADASEEDKIKVMMNQSTYDSMNYNKKFGTALPANYTCYRCGNTGHHIRNCPTSGDKISEAPLKIKKSTGIPRSFMVEVDDPNIKGAMLTNSGRYAIPTIDAEAYAIGKKERPPFGPQEETKSEGEEDPVPEELLCLICHDLLSDAVVIPCCGNSYCDDCIRTALLDSEEHVCPTCSQSDVSPDTLIANKFLRQAVDNFKKERGFTKSQRKGCGTSQSQNPTPTASPVPTPPPLAMLSQPPKPHLPTHSQQDPLRSHAADTPPSSQVCGAPPTVTGPASAPNTPSTSLQPAQSHLEIPDKESEEKTHDDSAAAAATSVPVSPEEPTDAPSQLIPMVVPAAVAEQPQTVSVNLLQPSSATPPPPLFPSPNFHTFLAAHQPLSGYPPGYPPPAPVWTLPNLPGAPIPSLCPSTSIPALIPKEWYSHQRKKKERSPHRGSSHRRSSSRSYSKSSKSKSSRSYSRSSSRSRSRSRSQSRSRPQSPYSRERDLQTRSHSSHSYSYGYKRSPTPSSSSSPRVGYRARSKSPSGHRKNSHHSRHHSKKSASSSYNSRRQGERSQREAGGSGGSNLYAQHANQSSSLDLNTKCYLQWKREYKEWYDKYFHSYVGHFQLPLPLLNLPPPPPPQWGGREGSGNPSHGSSRSRDRFQDRRGARTDGCSPPSQSSSDSRSPPSQSSRDSRSTPSRSSSDSRSSPSHSSNDSRSPASRSSSDGRATPSEDGAPPTACQQRCAEKSSRLPIALTKGGTEAKPQERSEDDKPLMAKNLENLSTLKHEEGRGGGESSPNAAGSTYNSRKNKRRPYTGPNACKDGTPARDQATGSDALEPVQSLVKPDKRLDKDYERKSREQRNLEIEKGCRRGKHSDSRQDVGRRHKERPSKEASRADPDRHRYPGGSRDYDSRSEKNRKRKGEDIGRSSVKAQSSKCLKTKVAEDPKTRKSESPNPFERTKPKTEKKKEKTTCPLTEREIWEGGIKVKPQKKISININLEGARKDGKTENRDVSHSESVTGRSKEEMEKAGNGEEKLNGGETMKANEKKRDVEGLSEEKIKPGEGEARQKWEKATFRDDTREMLGEIAGEKKDVGEKKEDREKEDFDLWHSPLSGVAQEKERKEGRAMGELFAGTRNERAEGESTCQENRGIPPGESKPKEELIKGAKWRMRKDEEEADNGDNTMRSKSQRGRNESHHDTPNTAAHDGSSYEDHQEGNTGLKTLGEYTQDRAADLEDELKLIQVPRSKWEKEESEEGERVEGVSKVQTDALATFPPSPSVSVTTETTTNRDAENEEKRASRGKERDPLSSGAELGKPRISSPGQEFMQHRSRNESRVEKEEWKQRKATKGIGERESQEMVPERGGSRCQDEADELDGQTKWERGRELEEGERPSSRSNSVSSSSSQENGRDGERKENKNQKRRQKEKRRSSPELLEEGELKKHKPKKKTSKKSRDGGEEESSAR</sequence>
<dbReference type="InterPro" id="IPR001841">
    <property type="entry name" value="Znf_RING"/>
</dbReference>
<feature type="compositionally biased region" description="Basic and acidic residues" evidence="7">
    <location>
        <begin position="872"/>
        <end position="883"/>
    </location>
</feature>
<keyword evidence="4" id="KW-0862">Zinc</keyword>
<feature type="compositionally biased region" description="Basic and acidic residues" evidence="7">
    <location>
        <begin position="954"/>
        <end position="992"/>
    </location>
</feature>
<dbReference type="FunFam" id="3.10.20.90:FF:000070">
    <property type="entry name" value="E3 ubiquitin-protein ligase RBBP6 isoform X2"/>
    <property type="match status" value="1"/>
</dbReference>
<feature type="compositionally biased region" description="Pro residues" evidence="7">
    <location>
        <begin position="349"/>
        <end position="369"/>
    </location>
</feature>
<dbReference type="STRING" id="8167.A0A484CFW0"/>
<feature type="region of interest" description="Disordered" evidence="7">
    <location>
        <begin position="1109"/>
        <end position="1574"/>
    </location>
</feature>
<feature type="compositionally biased region" description="Basic and acidic residues" evidence="7">
    <location>
        <begin position="1228"/>
        <end position="1237"/>
    </location>
</feature>
<feature type="compositionally biased region" description="Basic and acidic residues" evidence="7">
    <location>
        <begin position="765"/>
        <end position="777"/>
    </location>
</feature>
<dbReference type="Pfam" id="PF08783">
    <property type="entry name" value="DWNN"/>
    <property type="match status" value="1"/>
</dbReference>
<keyword evidence="2" id="KW-0479">Metal-binding</keyword>
<feature type="region of interest" description="Disordered" evidence="7">
    <location>
        <begin position="744"/>
        <end position="1085"/>
    </location>
</feature>
<feature type="domain" description="RING-type" evidence="8">
    <location>
        <begin position="261"/>
        <end position="302"/>
    </location>
</feature>
<dbReference type="PROSITE" id="PS51698">
    <property type="entry name" value="U_BOX"/>
    <property type="match status" value="1"/>
</dbReference>
<evidence type="ECO:0000256" key="4">
    <source>
        <dbReference type="ARBA" id="ARBA00022833"/>
    </source>
</evidence>
<feature type="compositionally biased region" description="Basic and acidic residues" evidence="7">
    <location>
        <begin position="1357"/>
        <end position="1372"/>
    </location>
</feature>
<dbReference type="Pfam" id="PF04564">
    <property type="entry name" value="U-box"/>
    <property type="match status" value="1"/>
</dbReference>
<evidence type="ECO:0008006" key="14">
    <source>
        <dbReference type="Google" id="ProtNLM"/>
    </source>
</evidence>
<feature type="domain" description="U-box" evidence="11">
    <location>
        <begin position="254"/>
        <end position="331"/>
    </location>
</feature>
<dbReference type="InterPro" id="IPR013083">
    <property type="entry name" value="Znf_RING/FYVE/PHD"/>
</dbReference>
<dbReference type="EMBL" id="SCKG01000015">
    <property type="protein sequence ID" value="TDH02711.1"/>
    <property type="molecule type" value="Genomic_DNA"/>
</dbReference>
<dbReference type="Gene3D" id="4.10.60.10">
    <property type="entry name" value="Zinc finger, CCHC-type"/>
    <property type="match status" value="1"/>
</dbReference>
<dbReference type="CDD" id="cd16620">
    <property type="entry name" value="vRING-HC-C4C4_RBBP6"/>
    <property type="match status" value="1"/>
</dbReference>
<dbReference type="SMART" id="SM00184">
    <property type="entry name" value="RING"/>
    <property type="match status" value="1"/>
</dbReference>
<dbReference type="InterPro" id="IPR014891">
    <property type="entry name" value="DWNN_domain"/>
</dbReference>
<keyword evidence="13" id="KW-1185">Reference proteome</keyword>
<dbReference type="InterPro" id="IPR036875">
    <property type="entry name" value="Znf_CCHC_sf"/>
</dbReference>
<dbReference type="GO" id="GO:0005634">
    <property type="term" value="C:nucleus"/>
    <property type="evidence" value="ECO:0007669"/>
    <property type="project" value="UniProtKB-SubCell"/>
</dbReference>
<evidence type="ECO:0000256" key="5">
    <source>
        <dbReference type="ARBA" id="ARBA00023242"/>
    </source>
</evidence>
<reference evidence="12 13" key="1">
    <citation type="submission" date="2019-01" db="EMBL/GenBank/DDBJ databases">
        <title>A chromosome-scale genome assembly of the yellow perch, Perca flavescens.</title>
        <authorList>
            <person name="Feron R."/>
            <person name="Morvezen R."/>
            <person name="Bestin A."/>
            <person name="Haffray P."/>
            <person name="Klopp C."/>
            <person name="Zahm M."/>
            <person name="Cabau C."/>
            <person name="Roques C."/>
            <person name="Donnadieu C."/>
            <person name="Bouchez O."/>
            <person name="Christie M."/>
            <person name="Larson W."/>
            <person name="Guiguen Y."/>
        </authorList>
    </citation>
    <scope>NUCLEOTIDE SEQUENCE [LARGE SCALE GENOMIC DNA]</scope>
    <source>
        <strain evidence="12">YP-PL-M2</strain>
        <tissue evidence="12">Blood</tissue>
    </source>
</reference>
<dbReference type="GO" id="GO:0061630">
    <property type="term" value="F:ubiquitin protein ligase activity"/>
    <property type="evidence" value="ECO:0007669"/>
    <property type="project" value="InterPro"/>
</dbReference>
<feature type="compositionally biased region" description="Low complexity" evidence="7">
    <location>
        <begin position="782"/>
        <end position="834"/>
    </location>
</feature>
<dbReference type="SUPFAM" id="SSF57850">
    <property type="entry name" value="RING/U-box"/>
    <property type="match status" value="1"/>
</dbReference>
<dbReference type="GO" id="GO:0006511">
    <property type="term" value="P:ubiquitin-dependent protein catabolic process"/>
    <property type="evidence" value="ECO:0007669"/>
    <property type="project" value="TreeGrafter"/>
</dbReference>
<feature type="compositionally biased region" description="Basic residues" evidence="7">
    <location>
        <begin position="549"/>
        <end position="568"/>
    </location>
</feature>
<dbReference type="Proteomes" id="UP000295070">
    <property type="component" value="Chromosome 15"/>
</dbReference>
<evidence type="ECO:0000256" key="6">
    <source>
        <dbReference type="PROSITE-ProRule" id="PRU00047"/>
    </source>
</evidence>
<feature type="domain" description="DWNN" evidence="10">
    <location>
        <begin position="4"/>
        <end position="76"/>
    </location>
</feature>
<feature type="compositionally biased region" description="Basic and acidic residues" evidence="7">
    <location>
        <begin position="1111"/>
        <end position="1125"/>
    </location>
</feature>
<feature type="compositionally biased region" description="Low complexity" evidence="7">
    <location>
        <begin position="620"/>
        <end position="639"/>
    </location>
</feature>
<feature type="compositionally biased region" description="Basic and acidic residues" evidence="7">
    <location>
        <begin position="1338"/>
        <end position="1350"/>
    </location>
</feature>
<feature type="compositionally biased region" description="Basic and acidic residues" evidence="7">
    <location>
        <begin position="1487"/>
        <end position="1504"/>
    </location>
</feature>
<feature type="region of interest" description="Disordered" evidence="7">
    <location>
        <begin position="548"/>
        <end position="695"/>
    </location>
</feature>
<dbReference type="GO" id="GO:0016567">
    <property type="term" value="P:protein ubiquitination"/>
    <property type="evidence" value="ECO:0007669"/>
    <property type="project" value="InterPro"/>
</dbReference>
<feature type="compositionally biased region" description="Basic and acidic residues" evidence="7">
    <location>
        <begin position="1518"/>
        <end position="1529"/>
    </location>
</feature>
<dbReference type="GO" id="GO:0008270">
    <property type="term" value="F:zinc ion binding"/>
    <property type="evidence" value="ECO:0007669"/>
    <property type="project" value="UniProtKB-KW"/>
</dbReference>
<comment type="caution">
    <text evidence="12">The sequence shown here is derived from an EMBL/GenBank/DDBJ whole genome shotgun (WGS) entry which is preliminary data.</text>
</comment>
<feature type="compositionally biased region" description="Polar residues" evidence="7">
    <location>
        <begin position="905"/>
        <end position="916"/>
    </location>
</feature>
<dbReference type="PANTHER" id="PTHR15439:SF0">
    <property type="entry name" value="CELL DIVISION CYCLE AND APOPTOSIS REGULATOR PROTEIN 1-RELATED"/>
    <property type="match status" value="1"/>
</dbReference>
<feature type="compositionally biased region" description="Basic and acidic residues" evidence="7">
    <location>
        <begin position="1051"/>
        <end position="1085"/>
    </location>
</feature>
<feature type="domain" description="CCHC-type" evidence="9">
    <location>
        <begin position="163"/>
        <end position="177"/>
    </location>
</feature>
<dbReference type="PROSITE" id="PS50158">
    <property type="entry name" value="ZF_CCHC"/>
    <property type="match status" value="1"/>
</dbReference>
<dbReference type="PANTHER" id="PTHR15439">
    <property type="entry name" value="RETINOBLASTOMA-BINDING PROTEIN 6"/>
    <property type="match status" value="1"/>
</dbReference>
<evidence type="ECO:0000259" key="11">
    <source>
        <dbReference type="PROSITE" id="PS51698"/>
    </source>
</evidence>
<feature type="compositionally biased region" description="Basic residues" evidence="7">
    <location>
        <begin position="643"/>
        <end position="666"/>
    </location>
</feature>
<evidence type="ECO:0000259" key="8">
    <source>
        <dbReference type="PROSITE" id="PS50089"/>
    </source>
</evidence>
<dbReference type="GO" id="GO:0006397">
    <property type="term" value="P:mRNA processing"/>
    <property type="evidence" value="ECO:0007669"/>
    <property type="project" value="InterPro"/>
</dbReference>
<feature type="compositionally biased region" description="Basic and acidic residues" evidence="7">
    <location>
        <begin position="1562"/>
        <end position="1574"/>
    </location>
</feature>
<evidence type="ECO:0000313" key="13">
    <source>
        <dbReference type="Proteomes" id="UP000295070"/>
    </source>
</evidence>
<feature type="compositionally biased region" description="Basic and acidic residues" evidence="7">
    <location>
        <begin position="1461"/>
        <end position="1480"/>
    </location>
</feature>
<evidence type="ECO:0000256" key="2">
    <source>
        <dbReference type="ARBA" id="ARBA00022723"/>
    </source>
</evidence>
<comment type="subcellular location">
    <subcellularLocation>
        <location evidence="1">Nucleus</location>
    </subcellularLocation>
</comment>
<feature type="compositionally biased region" description="Basic residues" evidence="7">
    <location>
        <begin position="1551"/>
        <end position="1561"/>
    </location>
</feature>
<dbReference type="SMART" id="SM01180">
    <property type="entry name" value="DWNN"/>
    <property type="match status" value="1"/>
</dbReference>
<gene>
    <name evidence="12" type="ORF">EPR50_G00155420</name>
</gene>
<feature type="compositionally biased region" description="Basic and acidic residues" evidence="7">
    <location>
        <begin position="1132"/>
        <end position="1218"/>
    </location>
</feature>
<proteinExistence type="predicted"/>
<feature type="compositionally biased region" description="Low complexity" evidence="7">
    <location>
        <begin position="1505"/>
        <end position="1515"/>
    </location>
</feature>
<feature type="compositionally biased region" description="Polar residues" evidence="7">
    <location>
        <begin position="405"/>
        <end position="417"/>
    </location>
</feature>
<evidence type="ECO:0000313" key="12">
    <source>
        <dbReference type="EMBL" id="TDH02711.1"/>
    </source>
</evidence>
<accession>A0A484CFW0</accession>
<feature type="compositionally biased region" description="Basic and acidic residues" evidence="7">
    <location>
        <begin position="1437"/>
        <end position="1454"/>
    </location>
</feature>
<name>A0A484CFW0_PERFV</name>
<keyword evidence="5" id="KW-0539">Nucleus</keyword>
<dbReference type="Gene3D" id="3.10.20.90">
    <property type="entry name" value="Phosphatidylinositol 3-kinase Catalytic Subunit, Chain A, domain 1"/>
    <property type="match status" value="1"/>
</dbReference>
<dbReference type="GO" id="GO:0003676">
    <property type="term" value="F:nucleic acid binding"/>
    <property type="evidence" value="ECO:0007669"/>
    <property type="project" value="InterPro"/>
</dbReference>
<evidence type="ECO:0000256" key="7">
    <source>
        <dbReference type="SAM" id="MobiDB-lite"/>
    </source>
</evidence>